<dbReference type="InterPro" id="IPR005829">
    <property type="entry name" value="Sugar_transporter_CS"/>
</dbReference>
<keyword evidence="13" id="KW-1185">Reference proteome</keyword>
<dbReference type="PROSITE" id="PS50850">
    <property type="entry name" value="MFS"/>
    <property type="match status" value="1"/>
</dbReference>
<feature type="transmembrane region" description="Helical" evidence="10">
    <location>
        <begin position="59"/>
        <end position="81"/>
    </location>
</feature>
<evidence type="ECO:0000256" key="5">
    <source>
        <dbReference type="ARBA" id="ARBA00022692"/>
    </source>
</evidence>
<dbReference type="PANTHER" id="PTHR43528">
    <property type="entry name" value="ALPHA-KETOGLUTARATE PERMEASE"/>
    <property type="match status" value="1"/>
</dbReference>
<feature type="transmembrane region" description="Helical" evidence="10">
    <location>
        <begin position="22"/>
        <end position="44"/>
    </location>
</feature>
<sequence>MASTAAHQPAPPAAVTGRRRRLSMLVAAFGTVVEWYDFSIFFYVSTSLSRVFFGPYEGSLLMTLAIGSVGFLFRPIGAMVFGHLGDRIGRKSSLVISASLMAVAMAGIALVPGQETWGVWGAVTVIALRCLAGFSVGAEYTGIMVFLMESAKDGRRGFAASWAAANSEVGSLLAVGLGTVMAVQLSPEDLDGWGWRVLFLIGGALAALMIPLRRLMVETETFEHTQRSTAQAARSPLIAVLRTHPKSVLLAFLISSIGSVTYFLNITNVPAYLEEAAHLESAGSLGLGTIAAVVAIVVTPLIGLASDRFGRRALLAAFVAIIAVSTIPAYLMLTHAGPGSAMVGVALLAVPAAGWSAIAAAAVPEQFTAVGRFSGMAIGYNLATVLFGGLSPFLATWLMSATGFALAPAVYSTAVAVLFGIPVVAMVRDMAGRPLAELDQDPELEPGVERSGGGWRVTHRGA</sequence>
<dbReference type="Gene3D" id="1.20.1250.20">
    <property type="entry name" value="MFS general substrate transporter like domains"/>
    <property type="match status" value="2"/>
</dbReference>
<dbReference type="GO" id="GO:0015293">
    <property type="term" value="F:symporter activity"/>
    <property type="evidence" value="ECO:0007669"/>
    <property type="project" value="UniProtKB-KW"/>
</dbReference>
<evidence type="ECO:0000256" key="1">
    <source>
        <dbReference type="ARBA" id="ARBA00004651"/>
    </source>
</evidence>
<dbReference type="PROSITE" id="PS00216">
    <property type="entry name" value="SUGAR_TRANSPORT_1"/>
    <property type="match status" value="1"/>
</dbReference>
<name>A0A199NUX1_9MICC</name>
<dbReference type="InterPro" id="IPR020846">
    <property type="entry name" value="MFS_dom"/>
</dbReference>
<protein>
    <submittedName>
        <fullName evidence="12">MFS transporter</fullName>
    </submittedName>
</protein>
<keyword evidence="4" id="KW-1003">Cell membrane</keyword>
<evidence type="ECO:0000256" key="7">
    <source>
        <dbReference type="ARBA" id="ARBA00022989"/>
    </source>
</evidence>
<gene>
    <name evidence="12" type="ORF">AN277_0202515</name>
</gene>
<feature type="transmembrane region" description="Helical" evidence="10">
    <location>
        <begin position="339"/>
        <end position="363"/>
    </location>
</feature>
<evidence type="ECO:0000259" key="11">
    <source>
        <dbReference type="PROSITE" id="PS50850"/>
    </source>
</evidence>
<comment type="similarity">
    <text evidence="2">Belongs to the major facilitator superfamily. Metabolite:H+ Symporter (MHS) family (TC 2.A.1.6) family.</text>
</comment>
<evidence type="ECO:0000256" key="4">
    <source>
        <dbReference type="ARBA" id="ARBA00022475"/>
    </source>
</evidence>
<dbReference type="InterPro" id="IPR011701">
    <property type="entry name" value="MFS"/>
</dbReference>
<feature type="domain" description="Major facilitator superfamily (MFS) profile" evidence="11">
    <location>
        <begin position="23"/>
        <end position="432"/>
    </location>
</feature>
<keyword evidence="5 10" id="KW-0812">Transmembrane</keyword>
<keyword evidence="8 10" id="KW-0472">Membrane</keyword>
<feature type="transmembrane region" description="Helical" evidence="10">
    <location>
        <begin position="193"/>
        <end position="212"/>
    </location>
</feature>
<keyword evidence="7 10" id="KW-1133">Transmembrane helix</keyword>
<keyword evidence="3" id="KW-0813">Transport</keyword>
<evidence type="ECO:0000256" key="2">
    <source>
        <dbReference type="ARBA" id="ARBA00008240"/>
    </source>
</evidence>
<evidence type="ECO:0000313" key="12">
    <source>
        <dbReference type="EMBL" id="OAX52506.1"/>
    </source>
</evidence>
<dbReference type="Proteomes" id="UP000053171">
    <property type="component" value="Unassembled WGS sequence"/>
</dbReference>
<dbReference type="PANTHER" id="PTHR43528:SF1">
    <property type="entry name" value="ALPHA-KETOGLUTARATE PERMEASE"/>
    <property type="match status" value="1"/>
</dbReference>
<dbReference type="InterPro" id="IPR036259">
    <property type="entry name" value="MFS_trans_sf"/>
</dbReference>
<proteinExistence type="inferred from homology"/>
<keyword evidence="6" id="KW-0769">Symport</keyword>
<reference evidence="12" key="1">
    <citation type="submission" date="2016-06" db="EMBL/GenBank/DDBJ databases">
        <title>Identification of putative biosynthetic pathways for the production of bioactive secondary metabolites by the marine actinomycete Kocuria kristinae RUTW2-3.</title>
        <authorList>
            <person name="Waterworth S.C."/>
            <person name="Walmsley T.A."/>
            <person name="Matongo T."/>
            <person name="Davies-Coleman M.T."/>
            <person name="Dorrington R.A."/>
        </authorList>
    </citation>
    <scope>NUCLEOTIDE SEQUENCE [LARGE SCALE GENOMIC DNA]</scope>
    <source>
        <strain evidence="12">RUTW2-3</strain>
    </source>
</reference>
<evidence type="ECO:0000256" key="3">
    <source>
        <dbReference type="ARBA" id="ARBA00022448"/>
    </source>
</evidence>
<dbReference type="InterPro" id="IPR051084">
    <property type="entry name" value="H+-coupled_symporters"/>
</dbReference>
<feature type="transmembrane region" description="Helical" evidence="10">
    <location>
        <begin position="313"/>
        <end position="333"/>
    </location>
</feature>
<dbReference type="AlphaFoldDB" id="A0A199NUX1"/>
<evidence type="ECO:0000256" key="9">
    <source>
        <dbReference type="SAM" id="MobiDB-lite"/>
    </source>
</evidence>
<evidence type="ECO:0000256" key="6">
    <source>
        <dbReference type="ARBA" id="ARBA00022847"/>
    </source>
</evidence>
<evidence type="ECO:0000256" key="8">
    <source>
        <dbReference type="ARBA" id="ARBA00023136"/>
    </source>
</evidence>
<comment type="subcellular location">
    <subcellularLocation>
        <location evidence="1">Cell membrane</location>
        <topology evidence="1">Multi-pass membrane protein</topology>
    </subcellularLocation>
</comment>
<comment type="caution">
    <text evidence="12">The sequence shown here is derived from an EMBL/GenBank/DDBJ whole genome shotgun (WGS) entry which is preliminary data.</text>
</comment>
<evidence type="ECO:0000256" key="10">
    <source>
        <dbReference type="SAM" id="Phobius"/>
    </source>
</evidence>
<dbReference type="PROSITE" id="PS00217">
    <property type="entry name" value="SUGAR_TRANSPORT_2"/>
    <property type="match status" value="1"/>
</dbReference>
<feature type="transmembrane region" description="Helical" evidence="10">
    <location>
        <begin position="375"/>
        <end position="399"/>
    </location>
</feature>
<evidence type="ECO:0000313" key="13">
    <source>
        <dbReference type="Proteomes" id="UP000053171"/>
    </source>
</evidence>
<feature type="transmembrane region" description="Helical" evidence="10">
    <location>
        <begin position="169"/>
        <end position="187"/>
    </location>
</feature>
<dbReference type="SUPFAM" id="SSF103473">
    <property type="entry name" value="MFS general substrate transporter"/>
    <property type="match status" value="1"/>
</dbReference>
<accession>A0A199NUX1</accession>
<feature type="transmembrane region" description="Helical" evidence="10">
    <location>
        <begin position="248"/>
        <end position="265"/>
    </location>
</feature>
<feature type="transmembrane region" description="Helical" evidence="10">
    <location>
        <begin position="117"/>
        <end position="148"/>
    </location>
</feature>
<dbReference type="RefSeq" id="WP_064724971.1">
    <property type="nucleotide sequence ID" value="NZ_LJBJ02000003.1"/>
</dbReference>
<feature type="region of interest" description="Disordered" evidence="9">
    <location>
        <begin position="441"/>
        <end position="462"/>
    </location>
</feature>
<feature type="transmembrane region" description="Helical" evidence="10">
    <location>
        <begin position="405"/>
        <end position="427"/>
    </location>
</feature>
<dbReference type="GO" id="GO:0005886">
    <property type="term" value="C:plasma membrane"/>
    <property type="evidence" value="ECO:0007669"/>
    <property type="project" value="UniProtKB-SubCell"/>
</dbReference>
<dbReference type="EMBL" id="LJBJ02000003">
    <property type="protein sequence ID" value="OAX52506.1"/>
    <property type="molecule type" value="Genomic_DNA"/>
</dbReference>
<feature type="transmembrane region" description="Helical" evidence="10">
    <location>
        <begin position="285"/>
        <end position="306"/>
    </location>
</feature>
<organism evidence="12 13">
    <name type="scientific">Rothia kristinae</name>
    <dbReference type="NCBI Taxonomy" id="37923"/>
    <lineage>
        <taxon>Bacteria</taxon>
        <taxon>Bacillati</taxon>
        <taxon>Actinomycetota</taxon>
        <taxon>Actinomycetes</taxon>
        <taxon>Micrococcales</taxon>
        <taxon>Micrococcaceae</taxon>
        <taxon>Rothia</taxon>
    </lineage>
</organism>
<feature type="transmembrane region" description="Helical" evidence="10">
    <location>
        <begin position="93"/>
        <end position="111"/>
    </location>
</feature>
<dbReference type="Pfam" id="PF07690">
    <property type="entry name" value="MFS_1"/>
    <property type="match status" value="1"/>
</dbReference>